<dbReference type="EMBL" id="BPFH01000006">
    <property type="protein sequence ID" value="GIT96448.1"/>
    <property type="molecule type" value="Genomic_DNA"/>
</dbReference>
<feature type="domain" description="Glycosyl transferase family 4" evidence="3">
    <location>
        <begin position="26"/>
        <end position="192"/>
    </location>
</feature>
<evidence type="ECO:0000313" key="5">
    <source>
        <dbReference type="Proteomes" id="UP000786693"/>
    </source>
</evidence>
<dbReference type="Proteomes" id="UP000786693">
    <property type="component" value="Unassembled WGS sequence"/>
</dbReference>
<reference evidence="4 5" key="1">
    <citation type="submission" date="2021-05" db="EMBL/GenBank/DDBJ databases">
        <title>Bacteria Genome sequencing.</title>
        <authorList>
            <person name="Takabe Y."/>
            <person name="Nakajima Y."/>
            <person name="Suzuki S."/>
            <person name="Shiozaki T."/>
        </authorList>
    </citation>
    <scope>NUCLEOTIDE SEQUENCE [LARGE SCALE GENOMIC DNA]</scope>
    <source>
        <strain evidence="4 5">AI_62</strain>
    </source>
</reference>
<dbReference type="InterPro" id="IPR001296">
    <property type="entry name" value="Glyco_trans_1"/>
</dbReference>
<keyword evidence="1 4" id="KW-0808">Transferase</keyword>
<dbReference type="PANTHER" id="PTHR46401:SF2">
    <property type="entry name" value="GLYCOSYLTRANSFERASE WBBK-RELATED"/>
    <property type="match status" value="1"/>
</dbReference>
<gene>
    <name evidence="4" type="ORF">JANAI62_30710</name>
</gene>
<organism evidence="4 5">
    <name type="scientific">Jannaschia pagri</name>
    <dbReference type="NCBI Taxonomy" id="2829797"/>
    <lineage>
        <taxon>Bacteria</taxon>
        <taxon>Pseudomonadati</taxon>
        <taxon>Pseudomonadota</taxon>
        <taxon>Alphaproteobacteria</taxon>
        <taxon>Rhodobacterales</taxon>
        <taxon>Roseobacteraceae</taxon>
        <taxon>Jannaschia</taxon>
    </lineage>
</organism>
<dbReference type="PANTHER" id="PTHR46401">
    <property type="entry name" value="GLYCOSYLTRANSFERASE WBBK-RELATED"/>
    <property type="match status" value="1"/>
</dbReference>
<keyword evidence="5" id="KW-1185">Reference proteome</keyword>
<dbReference type="CDD" id="cd03818">
    <property type="entry name" value="GT4_ExpC-like"/>
    <property type="match status" value="1"/>
</dbReference>
<dbReference type="SUPFAM" id="SSF53756">
    <property type="entry name" value="UDP-Glycosyltransferase/glycogen phosphorylase"/>
    <property type="match status" value="1"/>
</dbReference>
<dbReference type="RefSeq" id="WP_220749946.1">
    <property type="nucleotide sequence ID" value="NZ_BPFH01000006.1"/>
</dbReference>
<proteinExistence type="predicted"/>
<evidence type="ECO:0000256" key="1">
    <source>
        <dbReference type="ARBA" id="ARBA00022679"/>
    </source>
</evidence>
<name>A0ABQ4NPW4_9RHOB</name>
<dbReference type="Pfam" id="PF12000">
    <property type="entry name" value="Glyco_trans_4_3"/>
    <property type="match status" value="1"/>
</dbReference>
<protein>
    <submittedName>
        <fullName evidence="4">Glycosyl transferase</fullName>
    </submittedName>
</protein>
<comment type="caution">
    <text evidence="4">The sequence shown here is derived from an EMBL/GenBank/DDBJ whole genome shotgun (WGS) entry which is preliminary data.</text>
</comment>
<dbReference type="InterPro" id="IPR022623">
    <property type="entry name" value="Glyco_trans_4"/>
</dbReference>
<dbReference type="GO" id="GO:0016740">
    <property type="term" value="F:transferase activity"/>
    <property type="evidence" value="ECO:0007669"/>
    <property type="project" value="UniProtKB-KW"/>
</dbReference>
<evidence type="ECO:0000259" key="2">
    <source>
        <dbReference type="Pfam" id="PF00534"/>
    </source>
</evidence>
<evidence type="ECO:0000313" key="4">
    <source>
        <dbReference type="EMBL" id="GIT96448.1"/>
    </source>
</evidence>
<accession>A0ABQ4NPW4</accession>
<dbReference type="Gene3D" id="3.40.50.2000">
    <property type="entry name" value="Glycogen Phosphorylase B"/>
    <property type="match status" value="2"/>
</dbReference>
<evidence type="ECO:0000259" key="3">
    <source>
        <dbReference type="Pfam" id="PF12000"/>
    </source>
</evidence>
<dbReference type="Pfam" id="PF00534">
    <property type="entry name" value="Glycos_transf_1"/>
    <property type="match status" value="1"/>
</dbReference>
<sequence length="413" mass="46454">MKILLVHQNMPGQYRELLDWLIQQGTHELVFLTQRRNYPEVPGVNKVVYRSHHTPAKDAYGLSRVWEEAAGMGYGAALAAQELKARGFVPDVILGHTGWGELLFMKHVYPDSPILGFFEYFYLAKGGPVGFDPEDPASSTTPFLMQARNTVPFTNLNVVDQGLAPTKWQRDCFPEAFRDKLYVCHDGIRTDKLKPNPDVTLNLGRVGQVSRKDEIFTYVARNMERTRGFHVFMRALPHILKARPNARVLVVGGNDTSYGKKSDQPGGFRAEMEAEVGHLIDWDRTHFLGQVPYGDFQKIIQISRCHIYLTMPFVLSWSLLESMAMEATVVASDVAPVREAITHGETGLLADFFQPQDLAAKVVSVLEDPAKFAHLGRAARKHVIETYDFLSVCLPQHIAQINALVPEDKRIAI</sequence>
<feature type="domain" description="Glycosyl transferase family 1" evidence="2">
    <location>
        <begin position="211"/>
        <end position="382"/>
    </location>
</feature>